<keyword evidence="4" id="KW-1185">Reference proteome</keyword>
<dbReference type="Pfam" id="PF13276">
    <property type="entry name" value="HTH_21"/>
    <property type="match status" value="1"/>
</dbReference>
<evidence type="ECO:0000256" key="1">
    <source>
        <dbReference type="SAM" id="MobiDB-lite"/>
    </source>
</evidence>
<gene>
    <name evidence="3" type="ORF">DDW44_09280</name>
</gene>
<feature type="region of interest" description="Disordered" evidence="1">
    <location>
        <begin position="88"/>
        <end position="114"/>
    </location>
</feature>
<dbReference type="PANTHER" id="PTHR46889">
    <property type="entry name" value="TRANSPOSASE INSF FOR INSERTION SEQUENCE IS3B-RELATED"/>
    <property type="match status" value="1"/>
</dbReference>
<dbReference type="Proteomes" id="UP000244900">
    <property type="component" value="Chromosome"/>
</dbReference>
<proteinExistence type="predicted"/>
<dbReference type="KEGG" id="stir:DDW44_09280"/>
<accession>A0A2S1SRB8</accession>
<dbReference type="InterPro" id="IPR050900">
    <property type="entry name" value="Transposase_IS3/IS150/IS904"/>
</dbReference>
<name>A0A2S1SRB8_9ACTN</name>
<evidence type="ECO:0000313" key="4">
    <source>
        <dbReference type="Proteomes" id="UP000244900"/>
    </source>
</evidence>
<dbReference type="PANTHER" id="PTHR46889:SF4">
    <property type="entry name" value="TRANSPOSASE INSO FOR INSERTION SEQUENCE ELEMENT IS911B-RELATED"/>
    <property type="match status" value="1"/>
</dbReference>
<organism evidence="3 4">
    <name type="scientific">Streptomyces tirandamycinicus</name>
    <dbReference type="NCBI Taxonomy" id="2174846"/>
    <lineage>
        <taxon>Bacteria</taxon>
        <taxon>Bacillati</taxon>
        <taxon>Actinomycetota</taxon>
        <taxon>Actinomycetes</taxon>
        <taxon>Kitasatosporales</taxon>
        <taxon>Streptomycetaceae</taxon>
        <taxon>Streptomyces</taxon>
    </lineage>
</organism>
<evidence type="ECO:0000259" key="2">
    <source>
        <dbReference type="Pfam" id="PF13276"/>
    </source>
</evidence>
<protein>
    <recommendedName>
        <fullName evidence="2">HTH-like domain-containing protein</fullName>
    </recommendedName>
</protein>
<evidence type="ECO:0000313" key="3">
    <source>
        <dbReference type="EMBL" id="AWI28951.1"/>
    </source>
</evidence>
<sequence length="114" mass="12346">MAQEGLPVRIAASVLGVTESGYFAWRSRPPSARSVRHSWLTDVITAVHAASNGTYGYRRIHEELTSRHGIAVSRGTVQLLMRRAGIRGSLRGQAAPHPVPTTGAPDPNERAIRP</sequence>
<dbReference type="AlphaFoldDB" id="A0A2S1SRB8"/>
<reference evidence="3 4" key="1">
    <citation type="submission" date="2018-05" db="EMBL/GenBank/DDBJ databases">
        <title>Complete genome sequence of sponge-derived Streptomyces sp. HNM0039.</title>
        <authorList>
            <person name="Huang X."/>
            <person name="Zhou S."/>
        </authorList>
    </citation>
    <scope>NUCLEOTIDE SEQUENCE [LARGE SCALE GENOMIC DNA]</scope>
    <source>
        <strain evidence="3 4">HNM0039</strain>
    </source>
</reference>
<dbReference type="InterPro" id="IPR025948">
    <property type="entry name" value="HTH-like_dom"/>
</dbReference>
<dbReference type="RefSeq" id="WP_108906129.1">
    <property type="nucleotide sequence ID" value="NZ_CP029188.1"/>
</dbReference>
<feature type="domain" description="HTH-like" evidence="2">
    <location>
        <begin position="40"/>
        <end position="92"/>
    </location>
</feature>
<dbReference type="OrthoDB" id="4330255at2"/>
<dbReference type="EMBL" id="CP029188">
    <property type="protein sequence ID" value="AWI28951.1"/>
    <property type="molecule type" value="Genomic_DNA"/>
</dbReference>